<dbReference type="CDD" id="cd12797">
    <property type="entry name" value="M23_peptidase"/>
    <property type="match status" value="1"/>
</dbReference>
<evidence type="ECO:0000313" key="4">
    <source>
        <dbReference type="Proteomes" id="UP000609172"/>
    </source>
</evidence>
<dbReference type="AlphaFoldDB" id="A0A934PPZ4"/>
<sequence>MRFLFLALLSCQLMMAQNNYPKDYFASPLEIPLQLSANFGELRTNHFHAGFDIRTQQRTGLKVLSAADGYVSRIKIGTYGGGKTLYITHPNGYTTVYCHLSSGVGEIENYIKKAQYQQQAYEVELFLKPNELPVQKGQIIALSGNTGGSGGPHLHFEIRDSKTEKIINPMLFGFDQSFKDTQKPILSTLYVYPINENTTVNQSRRPLVLNVKLQSDGSYLADHVASNGKIGFGITVRDKDNVSPFKYGVYKVASFFNGNCNYEYTFDTYSFDEMRYINALMDYEKYKTTGQKVQQLFMRKKFPLSIIKTDENNGILTIVPNLASTYRIEVSDFYGNTTTIHIPIQYDSLPAIVPEEKTAAKYPINSDKDSMFEKENVTVFFPKGTFYNDFNLNFDVIDNKAIIHDETVPVHSYYIITMTDKNFGAGNRDKVFIGGVDGKRIDFNSTTLQNDVFTAKVRNLGQFQLAIDTIAPTVKITKSIEGKDIKNQKNIEFIINDNLSGIKSYNGYLNGKWILFEYEYKNRKITHNLDDGMVATGANDLKLIVTDNVGNSTTFETQFLKN</sequence>
<gene>
    <name evidence="3" type="ORF">I5M07_15315</name>
</gene>
<dbReference type="Pfam" id="PF01551">
    <property type="entry name" value="Peptidase_M23"/>
    <property type="match status" value="2"/>
</dbReference>
<dbReference type="InterPro" id="IPR011055">
    <property type="entry name" value="Dup_hybrid_motif"/>
</dbReference>
<dbReference type="EMBL" id="JAEHFV010000009">
    <property type="protein sequence ID" value="MBK0371199.1"/>
    <property type="molecule type" value="Genomic_DNA"/>
</dbReference>
<protein>
    <submittedName>
        <fullName evidence="3">M23 family metallopeptidase</fullName>
    </submittedName>
</protein>
<comment type="caution">
    <text evidence="3">The sequence shown here is derived from an EMBL/GenBank/DDBJ whole genome shotgun (WGS) entry which is preliminary data.</text>
</comment>
<feature type="signal peptide" evidence="1">
    <location>
        <begin position="1"/>
        <end position="16"/>
    </location>
</feature>
<dbReference type="InterPro" id="IPR016047">
    <property type="entry name" value="M23ase_b-sheet_dom"/>
</dbReference>
<feature type="domain" description="M23ase beta-sheet core" evidence="2">
    <location>
        <begin position="47"/>
        <end position="111"/>
    </location>
</feature>
<reference evidence="3" key="1">
    <citation type="submission" date="2020-12" db="EMBL/GenBank/DDBJ databases">
        <title>Bacterial novel species Flavobacterium sp. SE-1-e isolated from soil.</title>
        <authorList>
            <person name="Jung H.-Y."/>
        </authorList>
    </citation>
    <scope>NUCLEOTIDE SEQUENCE</scope>
    <source>
        <strain evidence="3">SE-1-e</strain>
    </source>
</reference>
<organism evidence="3 4">
    <name type="scientific">Flavobacterium agrisoli</name>
    <dbReference type="NCBI Taxonomy" id="2793066"/>
    <lineage>
        <taxon>Bacteria</taxon>
        <taxon>Pseudomonadati</taxon>
        <taxon>Bacteroidota</taxon>
        <taxon>Flavobacteriia</taxon>
        <taxon>Flavobacteriales</taxon>
        <taxon>Flavobacteriaceae</taxon>
        <taxon>Flavobacterium</taxon>
    </lineage>
</organism>
<accession>A0A934PPZ4</accession>
<keyword evidence="1" id="KW-0732">Signal</keyword>
<dbReference type="RefSeq" id="WP_200107323.1">
    <property type="nucleotide sequence ID" value="NZ_JAEHFV010000009.1"/>
</dbReference>
<dbReference type="SUPFAM" id="SSF51261">
    <property type="entry name" value="Duplicated hybrid motif"/>
    <property type="match status" value="1"/>
</dbReference>
<dbReference type="PANTHER" id="PTHR21666">
    <property type="entry name" value="PEPTIDASE-RELATED"/>
    <property type="match status" value="1"/>
</dbReference>
<name>A0A934PPZ4_9FLAO</name>
<keyword evidence="4" id="KW-1185">Reference proteome</keyword>
<dbReference type="Proteomes" id="UP000609172">
    <property type="component" value="Unassembled WGS sequence"/>
</dbReference>
<feature type="domain" description="M23ase beta-sheet core" evidence="2">
    <location>
        <begin position="133"/>
        <end position="162"/>
    </location>
</feature>
<dbReference type="Gene3D" id="2.70.70.10">
    <property type="entry name" value="Glucose Permease (Domain IIA)"/>
    <property type="match status" value="1"/>
</dbReference>
<proteinExistence type="predicted"/>
<evidence type="ECO:0000256" key="1">
    <source>
        <dbReference type="SAM" id="SignalP"/>
    </source>
</evidence>
<evidence type="ECO:0000313" key="3">
    <source>
        <dbReference type="EMBL" id="MBK0371199.1"/>
    </source>
</evidence>
<dbReference type="PANTHER" id="PTHR21666:SF285">
    <property type="entry name" value="M23 FAMILY METALLOPEPTIDASE"/>
    <property type="match status" value="1"/>
</dbReference>
<dbReference type="InterPro" id="IPR050570">
    <property type="entry name" value="Cell_wall_metabolism_enzyme"/>
</dbReference>
<feature type="chain" id="PRO_5036966763" evidence="1">
    <location>
        <begin position="17"/>
        <end position="562"/>
    </location>
</feature>
<evidence type="ECO:0000259" key="2">
    <source>
        <dbReference type="Pfam" id="PF01551"/>
    </source>
</evidence>
<dbReference type="GO" id="GO:0004222">
    <property type="term" value="F:metalloendopeptidase activity"/>
    <property type="evidence" value="ECO:0007669"/>
    <property type="project" value="TreeGrafter"/>
</dbReference>